<feature type="compositionally biased region" description="Low complexity" evidence="1">
    <location>
        <begin position="168"/>
        <end position="177"/>
    </location>
</feature>
<dbReference type="EMBL" id="BQNB010019117">
    <property type="protein sequence ID" value="GJT81882.1"/>
    <property type="molecule type" value="Genomic_DNA"/>
</dbReference>
<reference evidence="2" key="2">
    <citation type="submission" date="2022-01" db="EMBL/GenBank/DDBJ databases">
        <authorList>
            <person name="Yamashiro T."/>
            <person name="Shiraishi A."/>
            <person name="Satake H."/>
            <person name="Nakayama K."/>
        </authorList>
    </citation>
    <scope>NUCLEOTIDE SEQUENCE</scope>
</reference>
<accession>A0ABQ5H3P0</accession>
<feature type="compositionally biased region" description="Polar residues" evidence="1">
    <location>
        <begin position="178"/>
        <end position="194"/>
    </location>
</feature>
<comment type="caution">
    <text evidence="2">The sequence shown here is derived from an EMBL/GenBank/DDBJ whole genome shotgun (WGS) entry which is preliminary data.</text>
</comment>
<dbReference type="PANTHER" id="PTHR11439">
    <property type="entry name" value="GAG-POL-RELATED RETROTRANSPOSON"/>
    <property type="match status" value="1"/>
</dbReference>
<feature type="compositionally biased region" description="Polar residues" evidence="1">
    <location>
        <begin position="138"/>
        <end position="156"/>
    </location>
</feature>
<evidence type="ECO:0000313" key="3">
    <source>
        <dbReference type="Proteomes" id="UP001151760"/>
    </source>
</evidence>
<dbReference type="Proteomes" id="UP001151760">
    <property type="component" value="Unassembled WGS sequence"/>
</dbReference>
<evidence type="ECO:0000256" key="1">
    <source>
        <dbReference type="SAM" id="MobiDB-lite"/>
    </source>
</evidence>
<name>A0ABQ5H3P0_9ASTR</name>
<feature type="region of interest" description="Disordered" evidence="1">
    <location>
        <begin position="138"/>
        <end position="210"/>
    </location>
</feature>
<keyword evidence="3" id="KW-1185">Reference proteome</keyword>
<proteinExistence type="predicted"/>
<evidence type="ECO:0000313" key="2">
    <source>
        <dbReference type="EMBL" id="GJT81882.1"/>
    </source>
</evidence>
<protein>
    <submittedName>
        <fullName evidence="2">Uncharacterized protein</fullName>
    </submittedName>
</protein>
<organism evidence="2 3">
    <name type="scientific">Tanacetum coccineum</name>
    <dbReference type="NCBI Taxonomy" id="301880"/>
    <lineage>
        <taxon>Eukaryota</taxon>
        <taxon>Viridiplantae</taxon>
        <taxon>Streptophyta</taxon>
        <taxon>Embryophyta</taxon>
        <taxon>Tracheophyta</taxon>
        <taxon>Spermatophyta</taxon>
        <taxon>Magnoliopsida</taxon>
        <taxon>eudicotyledons</taxon>
        <taxon>Gunneridae</taxon>
        <taxon>Pentapetalae</taxon>
        <taxon>asterids</taxon>
        <taxon>campanulids</taxon>
        <taxon>Asterales</taxon>
        <taxon>Asteraceae</taxon>
        <taxon>Asteroideae</taxon>
        <taxon>Anthemideae</taxon>
        <taxon>Anthemidinae</taxon>
        <taxon>Tanacetum</taxon>
    </lineage>
</organism>
<reference evidence="2" key="1">
    <citation type="journal article" date="2022" name="Int. J. Mol. Sci.">
        <title>Draft Genome of Tanacetum Coccineum: Genomic Comparison of Closely Related Tanacetum-Family Plants.</title>
        <authorList>
            <person name="Yamashiro T."/>
            <person name="Shiraishi A."/>
            <person name="Nakayama K."/>
            <person name="Satake H."/>
        </authorList>
    </citation>
    <scope>NUCLEOTIDE SEQUENCE</scope>
</reference>
<gene>
    <name evidence="2" type="ORF">Tco_1056224</name>
</gene>
<sequence length="357" mass="39686">MLPPNNLGPDESGVSVNETLFRDMIGSLMYLTASRPDIQFSTYIYARHQANPKESHLVIVKRFFRYLKGTPNLVCWSAKKQSSVAMSSAKAEYVAVVGCCDQVLWIKSQMADYDVAKLLPEPIKSLIHPSKDVDINDTINKSLSGTTMQPVTQSKAQTDKNTKRKRIPPSSKPKASKNSLGASKSAKEQGNQPNIVDAKKNTEPKVTLTQSKEDIADNILDEMADLKAFADKPSDPLGHLRPEISSLSNKVDNLESSLAKKVSSKLEESVPRMALPKFDQMVQETMQSTVSELIRKPLNKELNALNTLETQRFASLQKELLEKGDVNLWELINLMKDMVHLLDSASVFRKANAKGEK</sequence>
<dbReference type="PANTHER" id="PTHR11439:SF463">
    <property type="entry name" value="REVERSE TRANSCRIPTASE TY1_COPIA-TYPE DOMAIN-CONTAINING PROTEIN"/>
    <property type="match status" value="1"/>
</dbReference>